<organism evidence="4 5">
    <name type="scientific">Caerostris darwini</name>
    <dbReference type="NCBI Taxonomy" id="1538125"/>
    <lineage>
        <taxon>Eukaryota</taxon>
        <taxon>Metazoa</taxon>
        <taxon>Ecdysozoa</taxon>
        <taxon>Arthropoda</taxon>
        <taxon>Chelicerata</taxon>
        <taxon>Arachnida</taxon>
        <taxon>Araneae</taxon>
        <taxon>Araneomorphae</taxon>
        <taxon>Entelegynae</taxon>
        <taxon>Araneoidea</taxon>
        <taxon>Araneidae</taxon>
        <taxon>Caerostris</taxon>
    </lineage>
</organism>
<dbReference type="InterPro" id="IPR017441">
    <property type="entry name" value="Protein_kinase_ATP_BS"/>
</dbReference>
<dbReference type="InterPro" id="IPR000719">
    <property type="entry name" value="Prot_kinase_dom"/>
</dbReference>
<dbReference type="Proteomes" id="UP001054837">
    <property type="component" value="Unassembled WGS sequence"/>
</dbReference>
<dbReference type="InterPro" id="IPR011009">
    <property type="entry name" value="Kinase-like_dom_sf"/>
</dbReference>
<dbReference type="Gene3D" id="3.30.200.20">
    <property type="entry name" value="Phosphorylase Kinase, domain 1"/>
    <property type="match status" value="1"/>
</dbReference>
<name>A0AAV4V5W1_9ARAC</name>
<accession>A0AAV4V5W1</accession>
<dbReference type="Gene3D" id="1.10.510.10">
    <property type="entry name" value="Transferase(Phosphotransferase) domain 1"/>
    <property type="match status" value="1"/>
</dbReference>
<feature type="compositionally biased region" description="Basic and acidic residues" evidence="2">
    <location>
        <begin position="530"/>
        <end position="575"/>
    </location>
</feature>
<evidence type="ECO:0000313" key="5">
    <source>
        <dbReference type="Proteomes" id="UP001054837"/>
    </source>
</evidence>
<evidence type="ECO:0000259" key="3">
    <source>
        <dbReference type="SMART" id="SM00220"/>
    </source>
</evidence>
<evidence type="ECO:0000256" key="1">
    <source>
        <dbReference type="PROSITE-ProRule" id="PRU10141"/>
    </source>
</evidence>
<sequence length="786" mass="89472">MEGDENSEKNEKAVKKRRRSEDVRLTIEILETEKEYRNIKVLGKGTYGDVYMMFDPERESDIAVKIVTSENIAETELAMWPKLHHPNIVPLLELMTLRPLDVVIFIMPVQRKTLHDMMYDLGLPYIYRPPEACQTLGSDIVIDGRAYDMWGFGIMTLEIFTHFVLASNINDCNHWIKEVYPTLFNVLQEKEFTSLMTQTLPGYNMSSTQAKLALNFVYSFLMVEPLERALPTEGLQHQFLNRGISLGPIADSIWIHKSMLITVNNEKSCNQFEGNIDASQQRQEKSESNLSTDDEYLTASDSDGSRKKLNSINQDTISLSAKSHVSNCSSQKDEPDLIKLVESNERLDVNSESTFNKCTTAASHADMERNVSQCMEGLKIHAVSSGQNLNRNFLEETLINQTNLKILPKVLKKQCVVRNKSKIYHEPMRTKTMYLRCLTYNKRPDERHVKHLPSSALLLKKIHERKYPNIVYDGRNILYPTYRTNTQFPNAPNFVCIPTANTVPHYPSSSTRTSSRMFHDRIYDFQRNSKPNEVREEMKINSSKKEDVSVETSVKSKENDSSDHKLVESQKENEELKKQIAGDAFPAEFGDFVYLDDINAPSTSSEGLRHSKTESTGSVSDTTEKSSNSSNNSKIMISVNKTLGQLNQINDILQKVLICEKCSSERKVEKDDTDNSECITLTETGSEDFTPDFQTYAEELVNIKHDNENASTDSTEDMGNIEQVDSGFKICKHDIISCANNLPSDILSGQNVNLIINCPRLKREFLNLQSSCDSKKDKSPESKFLY</sequence>
<reference evidence="4 5" key="1">
    <citation type="submission" date="2021-06" db="EMBL/GenBank/DDBJ databases">
        <title>Caerostris darwini draft genome.</title>
        <authorList>
            <person name="Kono N."/>
            <person name="Arakawa K."/>
        </authorList>
    </citation>
    <scope>NUCLEOTIDE SEQUENCE [LARGE SCALE GENOMIC DNA]</scope>
</reference>
<feature type="domain" description="Protein kinase" evidence="3">
    <location>
        <begin position="36"/>
        <end position="240"/>
    </location>
</feature>
<evidence type="ECO:0000256" key="2">
    <source>
        <dbReference type="SAM" id="MobiDB-lite"/>
    </source>
</evidence>
<dbReference type="AlphaFoldDB" id="A0AAV4V5W1"/>
<dbReference type="InterPro" id="IPR053235">
    <property type="entry name" value="Ser_Thr_kinase"/>
</dbReference>
<dbReference type="GO" id="GO:0005737">
    <property type="term" value="C:cytoplasm"/>
    <property type="evidence" value="ECO:0007669"/>
    <property type="project" value="TreeGrafter"/>
</dbReference>
<keyword evidence="5" id="KW-1185">Reference proteome</keyword>
<dbReference type="SMART" id="SM00220">
    <property type="entry name" value="S_TKc"/>
    <property type="match status" value="1"/>
</dbReference>
<feature type="binding site" evidence="1">
    <location>
        <position position="65"/>
    </location>
    <ligand>
        <name>ATP</name>
        <dbReference type="ChEBI" id="CHEBI:30616"/>
    </ligand>
</feature>
<dbReference type="EMBL" id="BPLQ01012459">
    <property type="protein sequence ID" value="GIY65597.1"/>
    <property type="molecule type" value="Genomic_DNA"/>
</dbReference>
<keyword evidence="1" id="KW-0067">ATP-binding</keyword>
<dbReference type="SUPFAM" id="SSF56112">
    <property type="entry name" value="Protein kinase-like (PK-like)"/>
    <property type="match status" value="1"/>
</dbReference>
<dbReference type="PROSITE" id="PS00107">
    <property type="entry name" value="PROTEIN_KINASE_ATP"/>
    <property type="match status" value="1"/>
</dbReference>
<comment type="caution">
    <text evidence="4">The sequence shown here is derived from an EMBL/GenBank/DDBJ whole genome shotgun (WGS) entry which is preliminary data.</text>
</comment>
<protein>
    <submittedName>
        <fullName evidence="4">Protein kinase domain-containing protein</fullName>
    </submittedName>
</protein>
<feature type="region of interest" description="Disordered" evidence="2">
    <location>
        <begin position="528"/>
        <end position="575"/>
    </location>
</feature>
<evidence type="ECO:0000313" key="4">
    <source>
        <dbReference type="EMBL" id="GIY65597.1"/>
    </source>
</evidence>
<dbReference type="PANTHER" id="PTHR24361">
    <property type="entry name" value="MITOGEN-ACTIVATED KINASE KINASE KINASE"/>
    <property type="match status" value="1"/>
</dbReference>
<proteinExistence type="predicted"/>
<dbReference type="GO" id="GO:0004674">
    <property type="term" value="F:protein serine/threonine kinase activity"/>
    <property type="evidence" value="ECO:0007669"/>
    <property type="project" value="TreeGrafter"/>
</dbReference>
<dbReference type="GO" id="GO:0005524">
    <property type="term" value="F:ATP binding"/>
    <property type="evidence" value="ECO:0007669"/>
    <property type="project" value="UniProtKB-UniRule"/>
</dbReference>
<feature type="region of interest" description="Disordered" evidence="2">
    <location>
        <begin position="602"/>
        <end position="633"/>
    </location>
</feature>
<feature type="region of interest" description="Disordered" evidence="2">
    <location>
        <begin position="276"/>
        <end position="308"/>
    </location>
</feature>
<keyword evidence="1" id="KW-0547">Nucleotide-binding</keyword>
<keyword evidence="4" id="KW-0418">Kinase</keyword>
<keyword evidence="4" id="KW-0808">Transferase</keyword>
<gene>
    <name evidence="4" type="primary">AVEN_85503_1</name>
    <name evidence="4" type="ORF">CDAR_551331</name>
</gene>